<gene>
    <name evidence="1" type="ORF">LR48_Vigan08g058100</name>
</gene>
<reference evidence="2" key="1">
    <citation type="journal article" date="2015" name="Proc. Natl. Acad. Sci. U.S.A.">
        <title>Genome sequencing of adzuki bean (Vigna angularis) provides insight into high starch and low fat accumulation and domestication.</title>
        <authorList>
            <person name="Yang K."/>
            <person name="Tian Z."/>
            <person name="Chen C."/>
            <person name="Luo L."/>
            <person name="Zhao B."/>
            <person name="Wang Z."/>
            <person name="Yu L."/>
            <person name="Li Y."/>
            <person name="Sun Y."/>
            <person name="Li W."/>
            <person name="Chen Y."/>
            <person name="Li Y."/>
            <person name="Zhang Y."/>
            <person name="Ai D."/>
            <person name="Zhao J."/>
            <person name="Shang C."/>
            <person name="Ma Y."/>
            <person name="Wu B."/>
            <person name="Wang M."/>
            <person name="Gao L."/>
            <person name="Sun D."/>
            <person name="Zhang P."/>
            <person name="Guo F."/>
            <person name="Wang W."/>
            <person name="Li Y."/>
            <person name="Wang J."/>
            <person name="Varshney R.K."/>
            <person name="Wang J."/>
            <person name="Ling H.Q."/>
            <person name="Wan P."/>
        </authorList>
    </citation>
    <scope>NUCLEOTIDE SEQUENCE</scope>
    <source>
        <strain evidence="2">cv. Jingnong 6</strain>
    </source>
</reference>
<dbReference type="EMBL" id="CM003378">
    <property type="protein sequence ID" value="KOM49754.1"/>
    <property type="molecule type" value="Genomic_DNA"/>
</dbReference>
<name>A0A0L9V4X0_PHAAN</name>
<dbReference type="Gramene" id="KOM49754">
    <property type="protein sequence ID" value="KOM49754"/>
    <property type="gene ID" value="LR48_Vigan08g058100"/>
</dbReference>
<sequence length="178" mass="19407">MDMAWRGLLDDLVEKSSQGSFTQQGRDDILATTIGRPKKPGYVLRNEFKKELFPELRDELLSEIKSEIASLGLAIQGPPKGAPPIVASTKGSCPLPEELGDGVDVPIDCELYVDVPIDCELYVDDPLGHLVALGLVSIVSGPVSLIRPNVMAIPLGTSHPKKYQLNTKTKKEKLNKDF</sequence>
<evidence type="ECO:0000313" key="1">
    <source>
        <dbReference type="EMBL" id="KOM49754.1"/>
    </source>
</evidence>
<organism evidence="1 2">
    <name type="scientific">Phaseolus angularis</name>
    <name type="common">Azuki bean</name>
    <name type="synonym">Vigna angularis</name>
    <dbReference type="NCBI Taxonomy" id="3914"/>
    <lineage>
        <taxon>Eukaryota</taxon>
        <taxon>Viridiplantae</taxon>
        <taxon>Streptophyta</taxon>
        <taxon>Embryophyta</taxon>
        <taxon>Tracheophyta</taxon>
        <taxon>Spermatophyta</taxon>
        <taxon>Magnoliopsida</taxon>
        <taxon>eudicotyledons</taxon>
        <taxon>Gunneridae</taxon>
        <taxon>Pentapetalae</taxon>
        <taxon>rosids</taxon>
        <taxon>fabids</taxon>
        <taxon>Fabales</taxon>
        <taxon>Fabaceae</taxon>
        <taxon>Papilionoideae</taxon>
        <taxon>50 kb inversion clade</taxon>
        <taxon>NPAAA clade</taxon>
        <taxon>indigoferoid/millettioid clade</taxon>
        <taxon>Phaseoleae</taxon>
        <taxon>Vigna</taxon>
    </lineage>
</organism>
<dbReference type="Proteomes" id="UP000053144">
    <property type="component" value="Chromosome 8"/>
</dbReference>
<dbReference type="AlphaFoldDB" id="A0A0L9V4X0"/>
<evidence type="ECO:0000313" key="2">
    <source>
        <dbReference type="Proteomes" id="UP000053144"/>
    </source>
</evidence>
<protein>
    <submittedName>
        <fullName evidence="1">Uncharacterized protein</fullName>
    </submittedName>
</protein>
<proteinExistence type="predicted"/>
<accession>A0A0L9V4X0</accession>